<accession>K7L1K8</accession>
<comment type="similarity">
    <text evidence="1">Belongs to the 'GDXG' lipolytic enzyme family.</text>
</comment>
<evidence type="ECO:0000259" key="2">
    <source>
        <dbReference type="Pfam" id="PF07859"/>
    </source>
</evidence>
<name>K7L1K8_SOYBN</name>
<keyword evidence="5" id="KW-1185">Reference proteome</keyword>
<feature type="domain" description="Alpha/beta hydrolase fold-3" evidence="2">
    <location>
        <begin position="65"/>
        <end position="102"/>
    </location>
</feature>
<protein>
    <recommendedName>
        <fullName evidence="2">Alpha/beta hydrolase fold-3 domain-containing protein</fullName>
    </recommendedName>
</protein>
<evidence type="ECO:0000313" key="4">
    <source>
        <dbReference type="EnsemblPlants" id="KRH49192"/>
    </source>
</evidence>
<dbReference type="HOGENOM" id="CLU_012494_22_0_1"/>
<evidence type="ECO:0000313" key="3">
    <source>
        <dbReference type="EMBL" id="KRH49192.1"/>
    </source>
</evidence>
<reference evidence="3 4" key="1">
    <citation type="journal article" date="2010" name="Nature">
        <title>Genome sequence of the palaeopolyploid soybean.</title>
        <authorList>
            <person name="Schmutz J."/>
            <person name="Cannon S.B."/>
            <person name="Schlueter J."/>
            <person name="Ma J."/>
            <person name="Mitros T."/>
            <person name="Nelson W."/>
            <person name="Hyten D.L."/>
            <person name="Song Q."/>
            <person name="Thelen J.J."/>
            <person name="Cheng J."/>
            <person name="Xu D."/>
            <person name="Hellsten U."/>
            <person name="May G.D."/>
            <person name="Yu Y."/>
            <person name="Sakurai T."/>
            <person name="Umezawa T."/>
            <person name="Bhattacharyya M.K."/>
            <person name="Sandhu D."/>
            <person name="Valliyodan B."/>
            <person name="Lindquist E."/>
            <person name="Peto M."/>
            <person name="Grant D."/>
            <person name="Shu S."/>
            <person name="Goodstein D."/>
            <person name="Barry K."/>
            <person name="Futrell-Griggs M."/>
            <person name="Abernathy B."/>
            <person name="Du J."/>
            <person name="Tian Z."/>
            <person name="Zhu L."/>
            <person name="Gill N."/>
            <person name="Joshi T."/>
            <person name="Libault M."/>
            <person name="Sethuraman A."/>
            <person name="Zhang X.-C."/>
            <person name="Shinozaki K."/>
            <person name="Nguyen H.T."/>
            <person name="Wing R.A."/>
            <person name="Cregan P."/>
            <person name="Specht J."/>
            <person name="Grimwood J."/>
            <person name="Rokhsar D."/>
            <person name="Stacey G."/>
            <person name="Shoemaker R.C."/>
            <person name="Jackson S.A."/>
        </authorList>
    </citation>
    <scope>NUCLEOTIDE SEQUENCE</scope>
    <source>
        <strain evidence="4">cv. Williams 82</strain>
        <tissue evidence="3">Callus</tissue>
    </source>
</reference>
<reference evidence="3" key="3">
    <citation type="submission" date="2018-07" db="EMBL/GenBank/DDBJ databases">
        <title>WGS assembly of Glycine max.</title>
        <authorList>
            <person name="Schmutz J."/>
            <person name="Cannon S."/>
            <person name="Schlueter J."/>
            <person name="Ma J."/>
            <person name="Mitros T."/>
            <person name="Nelson W."/>
            <person name="Hyten D."/>
            <person name="Song Q."/>
            <person name="Thelen J."/>
            <person name="Cheng J."/>
            <person name="Xu D."/>
            <person name="Hellsten U."/>
            <person name="May G."/>
            <person name="Yu Y."/>
            <person name="Sakurai T."/>
            <person name="Umezawa T."/>
            <person name="Bhattacharyya M."/>
            <person name="Sandhu D."/>
            <person name="Valliyodan B."/>
            <person name="Lindquist E."/>
            <person name="Peto M."/>
            <person name="Grant D."/>
            <person name="Shu S."/>
            <person name="Goodstein D."/>
            <person name="Barry K."/>
            <person name="Futrell-Griggs M."/>
            <person name="Abernathy B."/>
            <person name="Du J."/>
            <person name="Tian Z."/>
            <person name="Zhu L."/>
            <person name="Gill N."/>
            <person name="Joshi T."/>
            <person name="Libault M."/>
            <person name="Sethuraman A."/>
            <person name="Zhang X."/>
            <person name="Shinozaki K."/>
            <person name="Nguyen H."/>
            <person name="Wing R."/>
            <person name="Cregan P."/>
            <person name="Specht J."/>
            <person name="Grimwood J."/>
            <person name="Rokhsar D."/>
            <person name="Stacey G."/>
            <person name="Shoemaker R."/>
            <person name="Jackson S."/>
        </authorList>
    </citation>
    <scope>NUCLEOTIDE SEQUENCE</scope>
    <source>
        <tissue evidence="3">Callus</tissue>
    </source>
</reference>
<gene>
    <name evidence="3" type="ORF">GLYMA_07G138600</name>
</gene>
<dbReference type="SMR" id="K7L1K8"/>
<dbReference type="SUPFAM" id="SSF53474">
    <property type="entry name" value="alpha/beta-Hydrolases"/>
    <property type="match status" value="1"/>
</dbReference>
<dbReference type="Gene3D" id="3.40.50.1820">
    <property type="entry name" value="alpha/beta hydrolase"/>
    <property type="match status" value="2"/>
</dbReference>
<dbReference type="EnsemblPlants" id="KRH49192">
    <property type="protein sequence ID" value="KRH49192"/>
    <property type="gene ID" value="GLYMA_07G138600"/>
</dbReference>
<dbReference type="OMA" id="PYLMIPS"/>
<dbReference type="EMBL" id="CM000840">
    <property type="protein sequence ID" value="KRH49192.1"/>
    <property type="molecule type" value="Genomic_DNA"/>
</dbReference>
<dbReference type="Pfam" id="PF07859">
    <property type="entry name" value="Abhydrolase_3"/>
    <property type="match status" value="2"/>
</dbReference>
<organism evidence="3">
    <name type="scientific">Glycine max</name>
    <name type="common">Soybean</name>
    <name type="synonym">Glycine hispida</name>
    <dbReference type="NCBI Taxonomy" id="3847"/>
    <lineage>
        <taxon>Eukaryota</taxon>
        <taxon>Viridiplantae</taxon>
        <taxon>Streptophyta</taxon>
        <taxon>Embryophyta</taxon>
        <taxon>Tracheophyta</taxon>
        <taxon>Spermatophyta</taxon>
        <taxon>Magnoliopsida</taxon>
        <taxon>eudicotyledons</taxon>
        <taxon>Gunneridae</taxon>
        <taxon>Pentapetalae</taxon>
        <taxon>rosids</taxon>
        <taxon>fabids</taxon>
        <taxon>Fabales</taxon>
        <taxon>Fabaceae</taxon>
        <taxon>Papilionoideae</taxon>
        <taxon>50 kb inversion clade</taxon>
        <taxon>NPAAA clade</taxon>
        <taxon>indigoferoid/millettioid clade</taxon>
        <taxon>Phaseoleae</taxon>
        <taxon>Glycine</taxon>
        <taxon>Glycine subgen. Soja</taxon>
    </lineage>
</organism>
<dbReference type="InterPro" id="IPR013094">
    <property type="entry name" value="AB_hydrolase_3"/>
</dbReference>
<dbReference type="AlphaFoldDB" id="K7L1K8"/>
<feature type="domain" description="Alpha/beta hydrolase fold-3" evidence="2">
    <location>
        <begin position="111"/>
        <end position="158"/>
    </location>
</feature>
<dbReference type="PANTHER" id="PTHR23024:SF562">
    <property type="entry name" value="2-HYDROXYISOFLAVANONE DEHYDRATASE"/>
    <property type="match status" value="1"/>
</dbReference>
<proteinExistence type="inferred from homology"/>
<dbReference type="PANTHER" id="PTHR23024">
    <property type="entry name" value="ARYLACETAMIDE DEACETYLASE"/>
    <property type="match status" value="1"/>
</dbReference>
<dbReference type="Gramene" id="KRH49192">
    <property type="protein sequence ID" value="KRH49192"/>
    <property type="gene ID" value="GLYMA_07G138600"/>
</dbReference>
<dbReference type="Proteomes" id="UP000008827">
    <property type="component" value="Chromosome 7"/>
</dbReference>
<dbReference type="InParanoid" id="K7L1K8"/>
<sequence length="234" mass="25855">MGTLIRIFSDGTIERPLQTPFVPLKLDEPHTGLSSKDVVISHNLPVSALVYLPKLTNEADKVPILVYFHGGGFVIESAFSQRYHNFFKTFVPQVNIIVVSVEIIPPIMLSHGDFNRVFIGGDSAGGNIAHNILMRAGTEALPGDIKILGAILFILPFVGLTGLGCSRMIACVAGKDSLRERGVSYYESVKKSGWQGKLEFFEEKDEGHVYQLFNVEGENTKKFIKRLVSFLQLS</sequence>
<dbReference type="InterPro" id="IPR029058">
    <property type="entry name" value="AB_hydrolase_fold"/>
</dbReference>
<dbReference type="PaxDb" id="3847-GLYMA07G16660.2"/>
<reference evidence="4" key="2">
    <citation type="submission" date="2018-02" db="UniProtKB">
        <authorList>
            <consortium name="EnsemblPlants"/>
        </authorList>
    </citation>
    <scope>IDENTIFICATION</scope>
    <source>
        <strain evidence="4">Williams 82</strain>
    </source>
</reference>
<dbReference type="GO" id="GO:0016787">
    <property type="term" value="F:hydrolase activity"/>
    <property type="evidence" value="ECO:0000318"/>
    <property type="project" value="GO_Central"/>
</dbReference>
<evidence type="ECO:0000256" key="1">
    <source>
        <dbReference type="ARBA" id="ARBA00010515"/>
    </source>
</evidence>
<dbReference type="InterPro" id="IPR050466">
    <property type="entry name" value="Carboxylest/Gibb_receptor"/>
</dbReference>
<dbReference type="eggNOG" id="KOG1515">
    <property type="taxonomic scope" value="Eukaryota"/>
</dbReference>
<evidence type="ECO:0000313" key="5">
    <source>
        <dbReference type="Proteomes" id="UP000008827"/>
    </source>
</evidence>